<proteinExistence type="predicted"/>
<organism evidence="1">
    <name type="scientific">Siphoviridae sp. ctXPh6</name>
    <dbReference type="NCBI Taxonomy" id="2827578"/>
    <lineage>
        <taxon>Viruses</taxon>
        <taxon>Duplodnaviria</taxon>
        <taxon>Heunggongvirae</taxon>
        <taxon>Uroviricota</taxon>
        <taxon>Caudoviricetes</taxon>
    </lineage>
</organism>
<sequence>MYRVQGKRRTWEGLTDIQKLRFALIAAGEVLKTVKISDVVKAAGIKGMKTNEIIIAAKNAKKELPDYRLVIMREDPIENYSLLQNGVFTCCEFDNQ</sequence>
<accession>A0A8S5LJQ5</accession>
<name>A0A8S5LJQ5_9CAUD</name>
<reference evidence="1" key="1">
    <citation type="journal article" date="2021" name="Proc. Natl. Acad. Sci. U.S.A.">
        <title>A Catalog of Tens of Thousands of Viruses from Human Metagenomes Reveals Hidden Associations with Chronic Diseases.</title>
        <authorList>
            <person name="Tisza M.J."/>
            <person name="Buck C.B."/>
        </authorList>
    </citation>
    <scope>NUCLEOTIDE SEQUENCE</scope>
    <source>
        <strain evidence="1">CtXPh6</strain>
    </source>
</reference>
<evidence type="ECO:0000313" key="1">
    <source>
        <dbReference type="EMBL" id="DAD70300.1"/>
    </source>
</evidence>
<dbReference type="EMBL" id="BK015862">
    <property type="protein sequence ID" value="DAD70300.1"/>
    <property type="molecule type" value="Genomic_DNA"/>
</dbReference>
<protein>
    <submittedName>
        <fullName evidence="1">Uncharacterized protein</fullName>
    </submittedName>
</protein>